<accession>A0ABY7ZPB9</accession>
<feature type="region of interest" description="Disordered" evidence="1">
    <location>
        <begin position="1"/>
        <end position="41"/>
    </location>
</feature>
<gene>
    <name evidence="2" type="ORF">PVK37_31450</name>
</gene>
<dbReference type="Proteomes" id="UP001219605">
    <property type="component" value="Chromosome"/>
</dbReference>
<dbReference type="RefSeq" id="WP_275031533.1">
    <property type="nucleotide sequence ID" value="NZ_CP118615.1"/>
</dbReference>
<keyword evidence="3" id="KW-1185">Reference proteome</keyword>
<proteinExistence type="predicted"/>
<name>A0ABY7ZPB9_9ACTN</name>
<dbReference type="EMBL" id="CP118615">
    <property type="protein sequence ID" value="WDZ84875.1"/>
    <property type="molecule type" value="Genomic_DNA"/>
</dbReference>
<protein>
    <submittedName>
        <fullName evidence="2">Uncharacterized protein</fullName>
    </submittedName>
</protein>
<evidence type="ECO:0000313" key="3">
    <source>
        <dbReference type="Proteomes" id="UP001219605"/>
    </source>
</evidence>
<evidence type="ECO:0000313" key="2">
    <source>
        <dbReference type="EMBL" id="WDZ84875.1"/>
    </source>
</evidence>
<organism evidence="2 3">
    <name type="scientific">Micromonospora cathayae</name>
    <dbReference type="NCBI Taxonomy" id="3028804"/>
    <lineage>
        <taxon>Bacteria</taxon>
        <taxon>Bacillati</taxon>
        <taxon>Actinomycetota</taxon>
        <taxon>Actinomycetes</taxon>
        <taxon>Micromonosporales</taxon>
        <taxon>Micromonosporaceae</taxon>
        <taxon>Micromonospora</taxon>
    </lineage>
</organism>
<sequence length="89" mass="9226">MAKHRRTSRRDPGTPGRGSTGPAFAEPSTGPVRPRGYVDQPGESYWSVDGCGWSAVRPGLPAHLGDLLAPPIVVGVARVPGRAVATAGR</sequence>
<evidence type="ECO:0000256" key="1">
    <source>
        <dbReference type="SAM" id="MobiDB-lite"/>
    </source>
</evidence>
<reference evidence="2 3" key="1">
    <citation type="submission" date="2023-02" db="EMBL/GenBank/DDBJ databases">
        <authorList>
            <person name="Mo P."/>
        </authorList>
    </citation>
    <scope>NUCLEOTIDE SEQUENCE [LARGE SCALE GENOMIC DNA]</scope>
    <source>
        <strain evidence="2 3">HUAS 3</strain>
    </source>
</reference>